<proteinExistence type="predicted"/>
<dbReference type="EMBL" id="JAYRBN010000058">
    <property type="protein sequence ID" value="KAL2742108.1"/>
    <property type="molecule type" value="Genomic_DNA"/>
</dbReference>
<name>A0ABD2CAN0_VESMC</name>
<comment type="caution">
    <text evidence="1">The sequence shown here is derived from an EMBL/GenBank/DDBJ whole genome shotgun (WGS) entry which is preliminary data.</text>
</comment>
<dbReference type="Proteomes" id="UP001607303">
    <property type="component" value="Unassembled WGS sequence"/>
</dbReference>
<dbReference type="AlphaFoldDB" id="A0ABD2CAN0"/>
<reference evidence="1 2" key="1">
    <citation type="journal article" date="2024" name="Ann. Entomol. Soc. Am.">
        <title>Genomic analyses of the southern and eastern yellowjacket wasps (Hymenoptera: Vespidae) reveal evolutionary signatures of social life.</title>
        <authorList>
            <person name="Catto M.A."/>
            <person name="Caine P.B."/>
            <person name="Orr S.E."/>
            <person name="Hunt B.G."/>
            <person name="Goodisman M.A.D."/>
        </authorList>
    </citation>
    <scope>NUCLEOTIDE SEQUENCE [LARGE SCALE GENOMIC DNA]</scope>
    <source>
        <strain evidence="1">232</strain>
        <tissue evidence="1">Head and thorax</tissue>
    </source>
</reference>
<keyword evidence="2" id="KW-1185">Reference proteome</keyword>
<accession>A0ABD2CAN0</accession>
<evidence type="ECO:0000313" key="2">
    <source>
        <dbReference type="Proteomes" id="UP001607303"/>
    </source>
</evidence>
<sequence>MKYHGDGLFDRLRDCGQTSTVFIYELPEIIFDWKQFLTVVKNAIDVATPSNDVTKEIAIAIEEL</sequence>
<gene>
    <name evidence="1" type="ORF">V1477_009737</name>
</gene>
<evidence type="ECO:0000313" key="1">
    <source>
        <dbReference type="EMBL" id="KAL2742108.1"/>
    </source>
</evidence>
<organism evidence="1 2">
    <name type="scientific">Vespula maculifrons</name>
    <name type="common">Eastern yellow jacket</name>
    <name type="synonym">Wasp</name>
    <dbReference type="NCBI Taxonomy" id="7453"/>
    <lineage>
        <taxon>Eukaryota</taxon>
        <taxon>Metazoa</taxon>
        <taxon>Ecdysozoa</taxon>
        <taxon>Arthropoda</taxon>
        <taxon>Hexapoda</taxon>
        <taxon>Insecta</taxon>
        <taxon>Pterygota</taxon>
        <taxon>Neoptera</taxon>
        <taxon>Endopterygota</taxon>
        <taxon>Hymenoptera</taxon>
        <taxon>Apocrita</taxon>
        <taxon>Aculeata</taxon>
        <taxon>Vespoidea</taxon>
        <taxon>Vespidae</taxon>
        <taxon>Vespinae</taxon>
        <taxon>Vespula</taxon>
    </lineage>
</organism>
<protein>
    <submittedName>
        <fullName evidence="1">Uncharacterized protein</fullName>
    </submittedName>
</protein>